<evidence type="ECO:0000313" key="1">
    <source>
        <dbReference type="EMBL" id="KAK8210158.1"/>
    </source>
</evidence>
<accession>A0ACC3SEE5</accession>
<comment type="caution">
    <text evidence="1">The sequence shown here is derived from an EMBL/GenBank/DDBJ whole genome shotgun (WGS) entry which is preliminary data.</text>
</comment>
<dbReference type="EMBL" id="JAMKPW020000016">
    <property type="protein sequence ID" value="KAK8210158.1"/>
    <property type="molecule type" value="Genomic_DNA"/>
</dbReference>
<keyword evidence="2" id="KW-1185">Reference proteome</keyword>
<reference evidence="1" key="1">
    <citation type="submission" date="2024-02" db="EMBL/GenBank/DDBJ databases">
        <title>Metagenome Assembled Genome of Zalaria obscura JY119.</title>
        <authorList>
            <person name="Vighnesh L."/>
            <person name="Jagadeeshwari U."/>
            <person name="Venkata Ramana C."/>
            <person name="Sasikala C."/>
        </authorList>
    </citation>
    <scope>NUCLEOTIDE SEQUENCE</scope>
    <source>
        <strain evidence="1">JY119</strain>
    </source>
</reference>
<proteinExistence type="predicted"/>
<dbReference type="Proteomes" id="UP001320706">
    <property type="component" value="Unassembled WGS sequence"/>
</dbReference>
<protein>
    <submittedName>
        <fullName evidence="1">Uncharacterized protein</fullName>
    </submittedName>
</protein>
<organism evidence="1 2">
    <name type="scientific">Zalaria obscura</name>
    <dbReference type="NCBI Taxonomy" id="2024903"/>
    <lineage>
        <taxon>Eukaryota</taxon>
        <taxon>Fungi</taxon>
        <taxon>Dikarya</taxon>
        <taxon>Ascomycota</taxon>
        <taxon>Pezizomycotina</taxon>
        <taxon>Dothideomycetes</taxon>
        <taxon>Dothideomycetidae</taxon>
        <taxon>Dothideales</taxon>
        <taxon>Zalariaceae</taxon>
        <taxon>Zalaria</taxon>
    </lineage>
</organism>
<sequence>MQRLNISFHCSLFSSNPVDAPPFGDICDFGKHRTSYPTKHGAITIHESYGILPPVSPTRLMATARYWALLAGSVCILEEAARMGPSLAAAYGDDLLVVAGLSEGCAK</sequence>
<evidence type="ECO:0000313" key="2">
    <source>
        <dbReference type="Proteomes" id="UP001320706"/>
    </source>
</evidence>
<gene>
    <name evidence="1" type="ORF">M8818_003646</name>
</gene>
<name>A0ACC3SEE5_9PEZI</name>